<evidence type="ECO:0000313" key="8">
    <source>
        <dbReference type="EMBL" id="KAH7049312.1"/>
    </source>
</evidence>
<keyword evidence="3 6" id="KW-1133">Transmembrane helix</keyword>
<evidence type="ECO:0000256" key="1">
    <source>
        <dbReference type="ARBA" id="ARBA00004141"/>
    </source>
</evidence>
<keyword evidence="4 6" id="KW-0472">Membrane</keyword>
<feature type="transmembrane region" description="Helical" evidence="6">
    <location>
        <begin position="261"/>
        <end position="282"/>
    </location>
</feature>
<name>A0ABQ8GCR7_9PEZI</name>
<feature type="domain" description="Rhodopsin" evidence="7">
    <location>
        <begin position="46"/>
        <end position="283"/>
    </location>
</feature>
<dbReference type="PANTHER" id="PTHR33048">
    <property type="entry name" value="PTH11-LIKE INTEGRAL MEMBRANE PROTEIN (AFU_ORTHOLOGUE AFUA_5G11245)"/>
    <property type="match status" value="1"/>
</dbReference>
<dbReference type="InterPro" id="IPR049326">
    <property type="entry name" value="Rhodopsin_dom_fungi"/>
</dbReference>
<comment type="similarity">
    <text evidence="5">Belongs to the SAT4 family.</text>
</comment>
<feature type="transmembrane region" description="Helical" evidence="6">
    <location>
        <begin position="105"/>
        <end position="129"/>
    </location>
</feature>
<keyword evidence="9" id="KW-1185">Reference proteome</keyword>
<comment type="subcellular location">
    <subcellularLocation>
        <location evidence="1">Membrane</location>
        <topology evidence="1">Multi-pass membrane protein</topology>
    </subcellularLocation>
</comment>
<protein>
    <recommendedName>
        <fullName evidence="7">Rhodopsin domain-containing protein</fullName>
    </recommendedName>
</protein>
<dbReference type="PANTHER" id="PTHR33048:SF108">
    <property type="entry name" value="INTEGRAL MEMBRANE PROTEIN"/>
    <property type="match status" value="1"/>
</dbReference>
<feature type="transmembrane region" description="Helical" evidence="6">
    <location>
        <begin position="183"/>
        <end position="209"/>
    </location>
</feature>
<evidence type="ECO:0000259" key="7">
    <source>
        <dbReference type="Pfam" id="PF20684"/>
    </source>
</evidence>
<comment type="caution">
    <text evidence="8">The sequence shown here is derived from an EMBL/GenBank/DDBJ whole genome shotgun (WGS) entry which is preliminary data.</text>
</comment>
<evidence type="ECO:0000256" key="4">
    <source>
        <dbReference type="ARBA" id="ARBA00023136"/>
    </source>
</evidence>
<dbReference type="EMBL" id="JAGTJR010000014">
    <property type="protein sequence ID" value="KAH7049312.1"/>
    <property type="molecule type" value="Genomic_DNA"/>
</dbReference>
<feature type="transmembrane region" description="Helical" evidence="6">
    <location>
        <begin position="62"/>
        <end position="85"/>
    </location>
</feature>
<evidence type="ECO:0000256" key="6">
    <source>
        <dbReference type="SAM" id="Phobius"/>
    </source>
</evidence>
<evidence type="ECO:0000256" key="5">
    <source>
        <dbReference type="ARBA" id="ARBA00038359"/>
    </source>
</evidence>
<feature type="transmembrane region" description="Helical" evidence="6">
    <location>
        <begin position="141"/>
        <end position="163"/>
    </location>
</feature>
<evidence type="ECO:0000256" key="2">
    <source>
        <dbReference type="ARBA" id="ARBA00022692"/>
    </source>
</evidence>
<dbReference type="Proteomes" id="UP000774617">
    <property type="component" value="Unassembled WGS sequence"/>
</dbReference>
<keyword evidence="2 6" id="KW-0812">Transmembrane</keyword>
<dbReference type="Pfam" id="PF20684">
    <property type="entry name" value="Fung_rhodopsin"/>
    <property type="match status" value="1"/>
</dbReference>
<feature type="transmembrane region" description="Helical" evidence="6">
    <location>
        <begin position="30"/>
        <end position="50"/>
    </location>
</feature>
<organism evidence="8 9">
    <name type="scientific">Macrophomina phaseolina</name>
    <dbReference type="NCBI Taxonomy" id="35725"/>
    <lineage>
        <taxon>Eukaryota</taxon>
        <taxon>Fungi</taxon>
        <taxon>Dikarya</taxon>
        <taxon>Ascomycota</taxon>
        <taxon>Pezizomycotina</taxon>
        <taxon>Dothideomycetes</taxon>
        <taxon>Dothideomycetes incertae sedis</taxon>
        <taxon>Botryosphaeriales</taxon>
        <taxon>Botryosphaeriaceae</taxon>
        <taxon>Macrophomina</taxon>
    </lineage>
</organism>
<sequence length="356" mass="39490">MTRTEGAISPPPGVTPDFENPQDVLHTINFVSQILAVALVTPFVFIRIYAKVFLRPPFLIEDWACVVAWILAMMYSATAFVMHRFGGGYHAWEISSQEYKGFLKALYADTIVYGPNAYFTKVALLLVIVRVFSAFKTTKMVTYVFMGAMAGYYLPVMFIKAFICTPINGYWDSSIHAKCLDQRGVFVADTVISAVTDLAVLVIPIPATLALRMPLKKKVKVWVMLGVGGIATLASFIRLVLVIKMQESDDQTVDFVRFNLLGTAEVSIGLICACLPACNILFMRIKGELSQDSESAGTPPSLRMRNVRFLRGSRLQTATILPDELGDTTLAQSQQSTGKKTEGIPRMVVREEREFV</sequence>
<dbReference type="InterPro" id="IPR052337">
    <property type="entry name" value="SAT4-like"/>
</dbReference>
<reference evidence="8 9" key="1">
    <citation type="journal article" date="2021" name="Nat. Commun.">
        <title>Genetic determinants of endophytism in the Arabidopsis root mycobiome.</title>
        <authorList>
            <person name="Mesny F."/>
            <person name="Miyauchi S."/>
            <person name="Thiergart T."/>
            <person name="Pickel B."/>
            <person name="Atanasova L."/>
            <person name="Karlsson M."/>
            <person name="Huettel B."/>
            <person name="Barry K.W."/>
            <person name="Haridas S."/>
            <person name="Chen C."/>
            <person name="Bauer D."/>
            <person name="Andreopoulos W."/>
            <person name="Pangilinan J."/>
            <person name="LaButti K."/>
            <person name="Riley R."/>
            <person name="Lipzen A."/>
            <person name="Clum A."/>
            <person name="Drula E."/>
            <person name="Henrissat B."/>
            <person name="Kohler A."/>
            <person name="Grigoriev I.V."/>
            <person name="Martin F.M."/>
            <person name="Hacquard S."/>
        </authorList>
    </citation>
    <scope>NUCLEOTIDE SEQUENCE [LARGE SCALE GENOMIC DNA]</scope>
    <source>
        <strain evidence="8 9">MPI-SDFR-AT-0080</strain>
    </source>
</reference>
<accession>A0ABQ8GCR7</accession>
<evidence type="ECO:0000313" key="9">
    <source>
        <dbReference type="Proteomes" id="UP000774617"/>
    </source>
</evidence>
<proteinExistence type="inferred from homology"/>
<feature type="transmembrane region" description="Helical" evidence="6">
    <location>
        <begin position="221"/>
        <end position="241"/>
    </location>
</feature>
<evidence type="ECO:0000256" key="3">
    <source>
        <dbReference type="ARBA" id="ARBA00022989"/>
    </source>
</evidence>
<gene>
    <name evidence="8" type="ORF">B0J12DRAFT_101222</name>
</gene>